<dbReference type="Pfam" id="PF00107">
    <property type="entry name" value="ADH_zinc_N"/>
    <property type="match status" value="1"/>
</dbReference>
<dbReference type="RefSeq" id="WP_386714463.1">
    <property type="nucleotide sequence ID" value="NZ_JBHXIJ010000104.1"/>
</dbReference>
<protein>
    <recommendedName>
        <fullName evidence="5">alcohol dehydrogenase (NADP(+))</fullName>
        <ecNumber evidence="5">1.1.1.2</ecNumber>
    </recommendedName>
</protein>
<reference evidence="9 10" key="1">
    <citation type="submission" date="2024-09" db="EMBL/GenBank/DDBJ databases">
        <title>The Natural Products Discovery Center: Release of the First 8490 Sequenced Strains for Exploring Actinobacteria Biosynthetic Diversity.</title>
        <authorList>
            <person name="Kalkreuter E."/>
            <person name="Kautsar S.A."/>
            <person name="Yang D."/>
            <person name="Bader C.D."/>
            <person name="Teijaro C.N."/>
            <person name="Fluegel L."/>
            <person name="Davis C.M."/>
            <person name="Simpson J.R."/>
            <person name="Lauterbach L."/>
            <person name="Steele A.D."/>
            <person name="Gui C."/>
            <person name="Meng S."/>
            <person name="Li G."/>
            <person name="Viehrig K."/>
            <person name="Ye F."/>
            <person name="Su P."/>
            <person name="Kiefer A.F."/>
            <person name="Nichols A."/>
            <person name="Cepeda A.J."/>
            <person name="Yan W."/>
            <person name="Fan B."/>
            <person name="Jiang Y."/>
            <person name="Adhikari A."/>
            <person name="Zheng C.-J."/>
            <person name="Schuster L."/>
            <person name="Cowan T.M."/>
            <person name="Smanski M.J."/>
            <person name="Chevrette M.G."/>
            <person name="De Carvalho L.P.S."/>
            <person name="Shen B."/>
        </authorList>
    </citation>
    <scope>NUCLEOTIDE SEQUENCE [LARGE SCALE GENOMIC DNA]</scope>
    <source>
        <strain evidence="9 10">NPDC058348</strain>
    </source>
</reference>
<keyword evidence="2 7" id="KW-0479">Metal-binding</keyword>
<dbReference type="InterPro" id="IPR047109">
    <property type="entry name" value="CAD-like"/>
</dbReference>
<comment type="catalytic activity">
    <reaction evidence="6">
        <text>a primary alcohol + NADP(+) = an aldehyde + NADPH + H(+)</text>
        <dbReference type="Rhea" id="RHEA:15937"/>
        <dbReference type="ChEBI" id="CHEBI:15378"/>
        <dbReference type="ChEBI" id="CHEBI:15734"/>
        <dbReference type="ChEBI" id="CHEBI:17478"/>
        <dbReference type="ChEBI" id="CHEBI:57783"/>
        <dbReference type="ChEBI" id="CHEBI:58349"/>
        <dbReference type="EC" id="1.1.1.2"/>
    </reaction>
</comment>
<evidence type="ECO:0000256" key="2">
    <source>
        <dbReference type="ARBA" id="ARBA00022723"/>
    </source>
</evidence>
<dbReference type="Gene3D" id="3.90.180.10">
    <property type="entry name" value="Medium-chain alcohol dehydrogenases, catalytic domain"/>
    <property type="match status" value="1"/>
</dbReference>
<dbReference type="InterPro" id="IPR013154">
    <property type="entry name" value="ADH-like_N"/>
</dbReference>
<sequence length="358" mass="37458">MTTSTSAPSVSTVSSVSAYAAPSAKAPLEKISVPRRPVGEHDVLIEIKYAGICHSDIHQVRDGWGEGIYPMVPGHEIAGVVTEVGAGVGKYAVGDRVGVGCFVDSCRTCEACLAGQEQHCAAGMTGTYNALDKNGEPTYGGYSTHLVVDENYAVRIPDGLSLDVAAPLLCAGITLYSPLNHWQAGPGKKVAILGLGGLGHMGVKIADALGAEVTVLSQTLRKKEDGLRLGADHFYATGDPKTFEELAGSFDLIVSTVSAPLDMDAYLGLLKVGGAFVNVGAPEEPNSLNMFSLIGGNKTLAGSMIGGIAETQEMLDFCARHGLGAEIELISADRINEAYERVLASDVRYRFVIDAATI</sequence>
<dbReference type="Proteomes" id="UP001598448">
    <property type="component" value="Unassembled WGS sequence"/>
</dbReference>
<dbReference type="EMBL" id="JBHXIJ010000104">
    <property type="protein sequence ID" value="MFD5100532.1"/>
    <property type="molecule type" value="Genomic_DNA"/>
</dbReference>
<keyword evidence="10" id="KW-1185">Reference proteome</keyword>
<dbReference type="InterPro" id="IPR002328">
    <property type="entry name" value="ADH_Zn_CS"/>
</dbReference>
<name>A0ABW6FNU6_9ACTN</name>
<gene>
    <name evidence="9" type="ORF">ACFWJN_16440</name>
</gene>
<evidence type="ECO:0000256" key="4">
    <source>
        <dbReference type="ARBA" id="ARBA00023002"/>
    </source>
</evidence>
<organism evidence="9 10">
    <name type="scientific">Streptomyces albidochromogenes</name>
    <dbReference type="NCBI Taxonomy" id="329524"/>
    <lineage>
        <taxon>Bacteria</taxon>
        <taxon>Bacillati</taxon>
        <taxon>Actinomycetota</taxon>
        <taxon>Actinomycetes</taxon>
        <taxon>Kitasatosporales</taxon>
        <taxon>Streptomycetaceae</taxon>
        <taxon>Streptomyces</taxon>
    </lineage>
</organism>
<evidence type="ECO:0000313" key="10">
    <source>
        <dbReference type="Proteomes" id="UP001598448"/>
    </source>
</evidence>
<feature type="domain" description="Enoyl reductase (ER)" evidence="8">
    <location>
        <begin position="26"/>
        <end position="353"/>
    </location>
</feature>
<dbReference type="SMART" id="SM00829">
    <property type="entry name" value="PKS_ER"/>
    <property type="match status" value="1"/>
</dbReference>
<evidence type="ECO:0000256" key="1">
    <source>
        <dbReference type="ARBA" id="ARBA00001947"/>
    </source>
</evidence>
<dbReference type="PROSITE" id="PS00059">
    <property type="entry name" value="ADH_ZINC"/>
    <property type="match status" value="1"/>
</dbReference>
<dbReference type="InterPro" id="IPR011032">
    <property type="entry name" value="GroES-like_sf"/>
</dbReference>
<evidence type="ECO:0000256" key="7">
    <source>
        <dbReference type="RuleBase" id="RU361277"/>
    </source>
</evidence>
<keyword evidence="4 9" id="KW-0560">Oxidoreductase</keyword>
<dbReference type="InterPro" id="IPR013149">
    <property type="entry name" value="ADH-like_C"/>
</dbReference>
<dbReference type="GO" id="GO:0016491">
    <property type="term" value="F:oxidoreductase activity"/>
    <property type="evidence" value="ECO:0007669"/>
    <property type="project" value="UniProtKB-KW"/>
</dbReference>
<comment type="similarity">
    <text evidence="7">Belongs to the zinc-containing alcohol dehydrogenase family.</text>
</comment>
<dbReference type="Pfam" id="PF08240">
    <property type="entry name" value="ADH_N"/>
    <property type="match status" value="1"/>
</dbReference>
<dbReference type="Gene3D" id="3.40.50.720">
    <property type="entry name" value="NAD(P)-binding Rossmann-like Domain"/>
    <property type="match status" value="1"/>
</dbReference>
<comment type="caution">
    <text evidence="9">The sequence shown here is derived from an EMBL/GenBank/DDBJ whole genome shotgun (WGS) entry which is preliminary data.</text>
</comment>
<evidence type="ECO:0000256" key="6">
    <source>
        <dbReference type="ARBA" id="ARBA00048262"/>
    </source>
</evidence>
<keyword evidence="3 7" id="KW-0862">Zinc</keyword>
<comment type="cofactor">
    <cofactor evidence="1 7">
        <name>Zn(2+)</name>
        <dbReference type="ChEBI" id="CHEBI:29105"/>
    </cofactor>
</comment>
<dbReference type="SUPFAM" id="SSF51735">
    <property type="entry name" value="NAD(P)-binding Rossmann-fold domains"/>
    <property type="match status" value="1"/>
</dbReference>
<evidence type="ECO:0000259" key="8">
    <source>
        <dbReference type="SMART" id="SM00829"/>
    </source>
</evidence>
<accession>A0ABW6FNU6</accession>
<evidence type="ECO:0000313" key="9">
    <source>
        <dbReference type="EMBL" id="MFD5100532.1"/>
    </source>
</evidence>
<evidence type="ECO:0000256" key="3">
    <source>
        <dbReference type="ARBA" id="ARBA00022833"/>
    </source>
</evidence>
<dbReference type="EC" id="1.1.1.2" evidence="5"/>
<dbReference type="PANTHER" id="PTHR42683">
    <property type="entry name" value="ALDEHYDE REDUCTASE"/>
    <property type="match status" value="1"/>
</dbReference>
<evidence type="ECO:0000256" key="5">
    <source>
        <dbReference type="ARBA" id="ARBA00024074"/>
    </source>
</evidence>
<proteinExistence type="inferred from homology"/>
<dbReference type="InterPro" id="IPR020843">
    <property type="entry name" value="ER"/>
</dbReference>
<dbReference type="CDD" id="cd05283">
    <property type="entry name" value="CAD1"/>
    <property type="match status" value="1"/>
</dbReference>
<dbReference type="InterPro" id="IPR036291">
    <property type="entry name" value="NAD(P)-bd_dom_sf"/>
</dbReference>
<dbReference type="SUPFAM" id="SSF50129">
    <property type="entry name" value="GroES-like"/>
    <property type="match status" value="1"/>
</dbReference>